<feature type="compositionally biased region" description="Polar residues" evidence="1">
    <location>
        <begin position="1"/>
        <end position="13"/>
    </location>
</feature>
<protein>
    <submittedName>
        <fullName evidence="2">Uncharacterized protein</fullName>
    </submittedName>
</protein>
<reference evidence="2 3" key="1">
    <citation type="journal article" date="2023" name="Sci. Data">
        <title>Genome assembly of the Korean intertidal mud-creeper Batillaria attramentaria.</title>
        <authorList>
            <person name="Patra A.K."/>
            <person name="Ho P.T."/>
            <person name="Jun S."/>
            <person name="Lee S.J."/>
            <person name="Kim Y."/>
            <person name="Won Y.J."/>
        </authorList>
    </citation>
    <scope>NUCLEOTIDE SEQUENCE [LARGE SCALE GENOMIC DNA]</scope>
    <source>
        <strain evidence="2">Wonlab-2016</strain>
    </source>
</reference>
<dbReference type="EMBL" id="JACVVK020000347">
    <property type="protein sequence ID" value="KAK7477530.1"/>
    <property type="molecule type" value="Genomic_DNA"/>
</dbReference>
<keyword evidence="3" id="KW-1185">Reference proteome</keyword>
<comment type="caution">
    <text evidence="2">The sequence shown here is derived from an EMBL/GenBank/DDBJ whole genome shotgun (WGS) entry which is preliminary data.</text>
</comment>
<organism evidence="2 3">
    <name type="scientific">Batillaria attramentaria</name>
    <dbReference type="NCBI Taxonomy" id="370345"/>
    <lineage>
        <taxon>Eukaryota</taxon>
        <taxon>Metazoa</taxon>
        <taxon>Spiralia</taxon>
        <taxon>Lophotrochozoa</taxon>
        <taxon>Mollusca</taxon>
        <taxon>Gastropoda</taxon>
        <taxon>Caenogastropoda</taxon>
        <taxon>Sorbeoconcha</taxon>
        <taxon>Cerithioidea</taxon>
        <taxon>Batillariidae</taxon>
        <taxon>Batillaria</taxon>
    </lineage>
</organism>
<name>A0ABD0JR52_9CAEN</name>
<feature type="region of interest" description="Disordered" evidence="1">
    <location>
        <begin position="1"/>
        <end position="29"/>
    </location>
</feature>
<proteinExistence type="predicted"/>
<evidence type="ECO:0000256" key="1">
    <source>
        <dbReference type="SAM" id="MobiDB-lite"/>
    </source>
</evidence>
<gene>
    <name evidence="2" type="ORF">BaRGS_00031215</name>
</gene>
<dbReference type="AlphaFoldDB" id="A0ABD0JR52"/>
<dbReference type="Proteomes" id="UP001519460">
    <property type="component" value="Unassembled WGS sequence"/>
</dbReference>
<evidence type="ECO:0000313" key="3">
    <source>
        <dbReference type="Proteomes" id="UP001519460"/>
    </source>
</evidence>
<sequence length="76" mass="8526">MKSHLPQRQTTPGRGSDSRVRASSVGQTDWRVDLNPDNIYHNPSPLSAITHRLTLSIRHSLFDPGAFNLSILVDIY</sequence>
<accession>A0ABD0JR52</accession>
<evidence type="ECO:0000313" key="2">
    <source>
        <dbReference type="EMBL" id="KAK7477530.1"/>
    </source>
</evidence>